<dbReference type="PANTHER" id="PTHR10110:SF86">
    <property type="entry name" value="SODIUM_HYDROGEN EXCHANGER 7"/>
    <property type="match status" value="1"/>
</dbReference>
<evidence type="ECO:0000256" key="10">
    <source>
        <dbReference type="SAM" id="Phobius"/>
    </source>
</evidence>
<dbReference type="PANTHER" id="PTHR10110">
    <property type="entry name" value="SODIUM/HYDROGEN EXCHANGER"/>
    <property type="match status" value="1"/>
</dbReference>
<evidence type="ECO:0000256" key="11">
    <source>
        <dbReference type="SAM" id="SignalP"/>
    </source>
</evidence>
<feature type="signal peptide" evidence="11">
    <location>
        <begin position="1"/>
        <end position="19"/>
    </location>
</feature>
<dbReference type="Proteomes" id="UP000789595">
    <property type="component" value="Unassembled WGS sequence"/>
</dbReference>
<keyword evidence="2" id="KW-0813">Transport</keyword>
<keyword evidence="14" id="KW-1185">Reference proteome</keyword>
<evidence type="ECO:0000256" key="4">
    <source>
        <dbReference type="ARBA" id="ARBA00022692"/>
    </source>
</evidence>
<evidence type="ECO:0000256" key="5">
    <source>
        <dbReference type="ARBA" id="ARBA00022989"/>
    </source>
</evidence>
<proteinExistence type="predicted"/>
<evidence type="ECO:0000256" key="6">
    <source>
        <dbReference type="ARBA" id="ARBA00023053"/>
    </source>
</evidence>
<dbReference type="Pfam" id="PF00999">
    <property type="entry name" value="Na_H_Exchanger"/>
    <property type="match status" value="1"/>
</dbReference>
<feature type="transmembrane region" description="Helical" evidence="10">
    <location>
        <begin position="383"/>
        <end position="406"/>
    </location>
</feature>
<keyword evidence="3" id="KW-1003">Cell membrane</keyword>
<dbReference type="EMBL" id="CAKKNE010000005">
    <property type="protein sequence ID" value="CAH0375499.1"/>
    <property type="molecule type" value="Genomic_DNA"/>
</dbReference>
<dbReference type="GO" id="GO:0098719">
    <property type="term" value="P:sodium ion import across plasma membrane"/>
    <property type="evidence" value="ECO:0007669"/>
    <property type="project" value="TreeGrafter"/>
</dbReference>
<evidence type="ECO:0000256" key="1">
    <source>
        <dbReference type="ARBA" id="ARBA00004651"/>
    </source>
</evidence>
<sequence length="605" mass="67100">MRPALRLLLAAAFVIPINSDEDACAVILKEEASRRACAALATHGLLPRRALGTATHAPHPHEEHHEEHHEAHTYEAGVYFGASLLIGALCLFIISRFYQAVPYTMAVFVIGLVLALVDHATEERLLGVYSRSMGRWRRMNPELLLCGFLPLLLFGDAMQINLHTFYTKMYRWFFRCMFGSIAAATDPVAVVALLNALGASPGLTMTITGESLFNDGTAMVLFLLFDSLAQKHKKYISGAGNPPYEVIEFFARMVLGGCFIGLAFGGAALLCLRLCQRKFDEVSTTLQITTTIIVAYASFYFSEIACGCSGVLATVMAALCVARYGWVYVDEAHTVHAVWEFLEHVGNTVVFMLAGSLTGKIVCENWKDSGGKGDWLDVADFGWLLFTWFALVIIRCLTIAMLWPLLKWLEQRYSHAHQLEWKDGVVMAWGGLRGAVGLALALVVQEERAHSDEAKSAEQLLFLVSGIAMLTLLINGWSCKALLDYLGMTVEIEKSQLQRQATQRWNRVRAATRLGVVQEALAYDTGVYGGNVGEDDLDAADREARTENNEQVLQRMRGMFLRALKAEFWEMIEKGLVPAVPSPAQILPFFVWRRAAKCAHEIASF</sequence>
<evidence type="ECO:0000256" key="9">
    <source>
        <dbReference type="ARBA" id="ARBA00023201"/>
    </source>
</evidence>
<evidence type="ECO:0000256" key="7">
    <source>
        <dbReference type="ARBA" id="ARBA00023065"/>
    </source>
</evidence>
<gene>
    <name evidence="13" type="ORF">PECAL_5P00180</name>
</gene>
<dbReference type="AlphaFoldDB" id="A0A8J2SYL5"/>
<keyword evidence="6" id="KW-0915">Sodium</keyword>
<accession>A0A8J2SYL5</accession>
<keyword evidence="5 10" id="KW-1133">Transmembrane helix</keyword>
<dbReference type="GO" id="GO:0015385">
    <property type="term" value="F:sodium:proton antiporter activity"/>
    <property type="evidence" value="ECO:0007669"/>
    <property type="project" value="InterPro"/>
</dbReference>
<feature type="domain" description="Cation/H+ exchanger transmembrane" evidence="12">
    <location>
        <begin position="177"/>
        <end position="483"/>
    </location>
</feature>
<evidence type="ECO:0000259" key="12">
    <source>
        <dbReference type="Pfam" id="PF00999"/>
    </source>
</evidence>
<dbReference type="GO" id="GO:0051453">
    <property type="term" value="P:regulation of intracellular pH"/>
    <property type="evidence" value="ECO:0007669"/>
    <property type="project" value="TreeGrafter"/>
</dbReference>
<name>A0A8J2SYL5_9STRA</name>
<keyword evidence="7" id="KW-0406">Ion transport</keyword>
<dbReference type="GO" id="GO:0015386">
    <property type="term" value="F:potassium:proton antiporter activity"/>
    <property type="evidence" value="ECO:0007669"/>
    <property type="project" value="TreeGrafter"/>
</dbReference>
<dbReference type="Gene3D" id="6.10.140.1330">
    <property type="match status" value="1"/>
</dbReference>
<feature type="transmembrane region" description="Helical" evidence="10">
    <location>
        <begin position="141"/>
        <end position="160"/>
    </location>
</feature>
<comment type="caution">
    <text evidence="13">The sequence shown here is derived from an EMBL/GenBank/DDBJ whole genome shotgun (WGS) entry which is preliminary data.</text>
</comment>
<dbReference type="InterPro" id="IPR006153">
    <property type="entry name" value="Cation/H_exchanger_TM"/>
</dbReference>
<organism evidence="13 14">
    <name type="scientific">Pelagomonas calceolata</name>
    <dbReference type="NCBI Taxonomy" id="35677"/>
    <lineage>
        <taxon>Eukaryota</taxon>
        <taxon>Sar</taxon>
        <taxon>Stramenopiles</taxon>
        <taxon>Ochrophyta</taxon>
        <taxon>Pelagophyceae</taxon>
        <taxon>Pelagomonadales</taxon>
        <taxon>Pelagomonadaceae</taxon>
        <taxon>Pelagomonas</taxon>
    </lineage>
</organism>
<feature type="transmembrane region" description="Helical" evidence="10">
    <location>
        <begin position="460"/>
        <end position="478"/>
    </location>
</feature>
<feature type="transmembrane region" description="Helical" evidence="10">
    <location>
        <begin position="172"/>
        <end position="194"/>
    </location>
</feature>
<feature type="transmembrane region" description="Helical" evidence="10">
    <location>
        <begin position="76"/>
        <end position="94"/>
    </location>
</feature>
<keyword evidence="4 10" id="KW-0812">Transmembrane</keyword>
<feature type="transmembrane region" description="Helical" evidence="10">
    <location>
        <begin position="101"/>
        <end position="121"/>
    </location>
</feature>
<feature type="transmembrane region" description="Helical" evidence="10">
    <location>
        <begin position="426"/>
        <end position="444"/>
    </location>
</feature>
<reference evidence="13" key="1">
    <citation type="submission" date="2021-11" db="EMBL/GenBank/DDBJ databases">
        <authorList>
            <consortium name="Genoscope - CEA"/>
            <person name="William W."/>
        </authorList>
    </citation>
    <scope>NUCLEOTIDE SEQUENCE</scope>
</reference>
<evidence type="ECO:0000256" key="2">
    <source>
        <dbReference type="ARBA" id="ARBA00022448"/>
    </source>
</evidence>
<dbReference type="InterPro" id="IPR018422">
    <property type="entry name" value="Cation/H_exchanger_CPA1"/>
</dbReference>
<dbReference type="OrthoDB" id="441412at2759"/>
<keyword evidence="8 10" id="KW-0472">Membrane</keyword>
<dbReference type="GO" id="GO:0005886">
    <property type="term" value="C:plasma membrane"/>
    <property type="evidence" value="ECO:0007669"/>
    <property type="project" value="UniProtKB-SubCell"/>
</dbReference>
<evidence type="ECO:0000313" key="13">
    <source>
        <dbReference type="EMBL" id="CAH0375499.1"/>
    </source>
</evidence>
<feature type="transmembrane region" description="Helical" evidence="10">
    <location>
        <begin position="249"/>
        <end position="272"/>
    </location>
</feature>
<evidence type="ECO:0000256" key="3">
    <source>
        <dbReference type="ARBA" id="ARBA00022475"/>
    </source>
</evidence>
<evidence type="ECO:0000313" key="14">
    <source>
        <dbReference type="Proteomes" id="UP000789595"/>
    </source>
</evidence>
<evidence type="ECO:0000256" key="8">
    <source>
        <dbReference type="ARBA" id="ARBA00023136"/>
    </source>
</evidence>
<feature type="chain" id="PRO_5035292621" description="Cation/H+ exchanger transmembrane domain-containing protein" evidence="11">
    <location>
        <begin position="20"/>
        <end position="605"/>
    </location>
</feature>
<protein>
    <recommendedName>
        <fullName evidence="12">Cation/H+ exchanger transmembrane domain-containing protein</fullName>
    </recommendedName>
</protein>
<comment type="subcellular location">
    <subcellularLocation>
        <location evidence="1">Cell membrane</location>
        <topology evidence="1">Multi-pass membrane protein</topology>
    </subcellularLocation>
</comment>
<feature type="transmembrane region" description="Helical" evidence="10">
    <location>
        <begin position="293"/>
        <end position="324"/>
    </location>
</feature>
<keyword evidence="9" id="KW-0739">Sodium transport</keyword>
<keyword evidence="11" id="KW-0732">Signal</keyword>